<dbReference type="InterPro" id="IPR036736">
    <property type="entry name" value="ACP-like_sf"/>
</dbReference>
<sequence length="97" mass="10619">MSENAVTTSPVQEKALEIIAQELELEASEFTLTGHFVDDYDADSLALIAVVARIEKELGVAIPKTELVKMINLEAVFGLIASYDDTNTRVEEVARHA</sequence>
<evidence type="ECO:0000313" key="2">
    <source>
        <dbReference type="EMBL" id="MFD1531864.1"/>
    </source>
</evidence>
<feature type="domain" description="Carrier" evidence="1">
    <location>
        <begin position="6"/>
        <end position="84"/>
    </location>
</feature>
<dbReference type="InterPro" id="IPR009081">
    <property type="entry name" value="PP-bd_ACP"/>
</dbReference>
<proteinExistence type="predicted"/>
<dbReference type="SUPFAM" id="SSF47336">
    <property type="entry name" value="ACP-like"/>
    <property type="match status" value="1"/>
</dbReference>
<organism evidence="2 3">
    <name type="scientific">Pseudonocardia aurantiaca</name>
    <dbReference type="NCBI Taxonomy" id="75290"/>
    <lineage>
        <taxon>Bacteria</taxon>
        <taxon>Bacillati</taxon>
        <taxon>Actinomycetota</taxon>
        <taxon>Actinomycetes</taxon>
        <taxon>Pseudonocardiales</taxon>
        <taxon>Pseudonocardiaceae</taxon>
        <taxon>Pseudonocardia</taxon>
    </lineage>
</organism>
<reference evidence="3" key="1">
    <citation type="journal article" date="2019" name="Int. J. Syst. Evol. Microbiol.">
        <title>The Global Catalogue of Microorganisms (GCM) 10K type strain sequencing project: providing services to taxonomists for standard genome sequencing and annotation.</title>
        <authorList>
            <consortium name="The Broad Institute Genomics Platform"/>
            <consortium name="The Broad Institute Genome Sequencing Center for Infectious Disease"/>
            <person name="Wu L."/>
            <person name="Ma J."/>
        </authorList>
    </citation>
    <scope>NUCLEOTIDE SEQUENCE [LARGE SCALE GENOMIC DNA]</scope>
    <source>
        <strain evidence="3">JCM 12165</strain>
    </source>
</reference>
<dbReference type="PROSITE" id="PS50075">
    <property type="entry name" value="CARRIER"/>
    <property type="match status" value="1"/>
</dbReference>
<dbReference type="Gene3D" id="1.10.1200.10">
    <property type="entry name" value="ACP-like"/>
    <property type="match status" value="1"/>
</dbReference>
<dbReference type="Pfam" id="PF00550">
    <property type="entry name" value="PP-binding"/>
    <property type="match status" value="1"/>
</dbReference>
<comment type="caution">
    <text evidence="2">The sequence shown here is derived from an EMBL/GenBank/DDBJ whole genome shotgun (WGS) entry which is preliminary data.</text>
</comment>
<keyword evidence="3" id="KW-1185">Reference proteome</keyword>
<evidence type="ECO:0000313" key="3">
    <source>
        <dbReference type="Proteomes" id="UP001597145"/>
    </source>
</evidence>
<protein>
    <submittedName>
        <fullName evidence="2">Acyl carrier protein</fullName>
    </submittedName>
</protein>
<name>A0ABW4FMN1_9PSEU</name>
<dbReference type="RefSeq" id="WP_343974304.1">
    <property type="nucleotide sequence ID" value="NZ_BAAAJG010000007.1"/>
</dbReference>
<accession>A0ABW4FMN1</accession>
<dbReference type="Proteomes" id="UP001597145">
    <property type="component" value="Unassembled WGS sequence"/>
</dbReference>
<evidence type="ECO:0000259" key="1">
    <source>
        <dbReference type="PROSITE" id="PS50075"/>
    </source>
</evidence>
<dbReference type="EMBL" id="JBHUCP010000016">
    <property type="protein sequence ID" value="MFD1531864.1"/>
    <property type="molecule type" value="Genomic_DNA"/>
</dbReference>
<gene>
    <name evidence="2" type="ORF">ACFSCY_20735</name>
</gene>